<dbReference type="EMBL" id="VSRR010064158">
    <property type="protein sequence ID" value="MPC84004.1"/>
    <property type="molecule type" value="Genomic_DNA"/>
</dbReference>
<sequence>MVVVVITLPTTSPCCPSLVPPLPPVHRLPIAPLALSSAAAVTVRPREATEAATVAFSRSQTNVPRKSGRHSLLDPCTPVWVTELLGLFVLVLVCACVRASH</sequence>
<dbReference type="Proteomes" id="UP000324222">
    <property type="component" value="Unassembled WGS sequence"/>
</dbReference>
<evidence type="ECO:0000313" key="2">
    <source>
        <dbReference type="Proteomes" id="UP000324222"/>
    </source>
</evidence>
<proteinExistence type="predicted"/>
<evidence type="ECO:0000313" key="1">
    <source>
        <dbReference type="EMBL" id="MPC84004.1"/>
    </source>
</evidence>
<protein>
    <submittedName>
        <fullName evidence="1">Uncharacterized protein</fullName>
    </submittedName>
</protein>
<name>A0A5B7IUW2_PORTR</name>
<dbReference type="AlphaFoldDB" id="A0A5B7IUW2"/>
<gene>
    <name evidence="1" type="ORF">E2C01_078729</name>
</gene>
<keyword evidence="2" id="KW-1185">Reference proteome</keyword>
<accession>A0A5B7IUW2</accession>
<comment type="caution">
    <text evidence="1">The sequence shown here is derived from an EMBL/GenBank/DDBJ whole genome shotgun (WGS) entry which is preliminary data.</text>
</comment>
<organism evidence="1 2">
    <name type="scientific">Portunus trituberculatus</name>
    <name type="common">Swimming crab</name>
    <name type="synonym">Neptunus trituberculatus</name>
    <dbReference type="NCBI Taxonomy" id="210409"/>
    <lineage>
        <taxon>Eukaryota</taxon>
        <taxon>Metazoa</taxon>
        <taxon>Ecdysozoa</taxon>
        <taxon>Arthropoda</taxon>
        <taxon>Crustacea</taxon>
        <taxon>Multicrustacea</taxon>
        <taxon>Malacostraca</taxon>
        <taxon>Eumalacostraca</taxon>
        <taxon>Eucarida</taxon>
        <taxon>Decapoda</taxon>
        <taxon>Pleocyemata</taxon>
        <taxon>Brachyura</taxon>
        <taxon>Eubrachyura</taxon>
        <taxon>Portunoidea</taxon>
        <taxon>Portunidae</taxon>
        <taxon>Portuninae</taxon>
        <taxon>Portunus</taxon>
    </lineage>
</organism>
<reference evidence="1 2" key="1">
    <citation type="submission" date="2019-05" db="EMBL/GenBank/DDBJ databases">
        <title>Another draft genome of Portunus trituberculatus and its Hox gene families provides insights of decapod evolution.</title>
        <authorList>
            <person name="Jeong J.-H."/>
            <person name="Song I."/>
            <person name="Kim S."/>
            <person name="Choi T."/>
            <person name="Kim D."/>
            <person name="Ryu S."/>
            <person name="Kim W."/>
        </authorList>
    </citation>
    <scope>NUCLEOTIDE SEQUENCE [LARGE SCALE GENOMIC DNA]</scope>
    <source>
        <tissue evidence="1">Muscle</tissue>
    </source>
</reference>